<reference evidence="2 3" key="1">
    <citation type="submission" date="2024-01" db="EMBL/GenBank/DDBJ databases">
        <title>Sphingobacterium tenebrionis sp. nov., a novel endophyte isolated from tenebrio molitor intestines.</title>
        <authorList>
            <person name="Zhang C."/>
        </authorList>
    </citation>
    <scope>NUCLEOTIDE SEQUENCE [LARGE SCALE GENOMIC DNA]</scope>
    <source>
        <strain evidence="2 3">PU5-4</strain>
    </source>
</reference>
<gene>
    <name evidence="2" type="ORF">VJ786_02350</name>
</gene>
<evidence type="ECO:0000313" key="2">
    <source>
        <dbReference type="EMBL" id="MEI5983736.1"/>
    </source>
</evidence>
<dbReference type="RefSeq" id="WP_099365353.1">
    <property type="nucleotide sequence ID" value="NZ_JAYLLN010000003.1"/>
</dbReference>
<dbReference type="InterPro" id="IPR036721">
    <property type="entry name" value="RCK_C_sf"/>
</dbReference>
<dbReference type="PANTHER" id="PTHR43833:SF7">
    <property type="entry name" value="KTR SYSTEM POTASSIUM UPTAKE PROTEIN C"/>
    <property type="match status" value="1"/>
</dbReference>
<dbReference type="SUPFAM" id="SSF51735">
    <property type="entry name" value="NAD(P)-binding Rossmann-fold domains"/>
    <property type="match status" value="1"/>
</dbReference>
<sequence length="228" mass="25148">MKFIIIGLGNFGASLAIKLTAQGNEVIGVDIKLERVSALKEHITHTIALDASDPVAFNSLPLKNTNVVIVAIGEDEGANIMVTALCKEACVKRIISRAVNSLHEKVLNAIGISEIVHPEEETAERWSKKLCLSGLVDSFELNANYSIVEAIIPQKYVGRSIQEIGFREHYEILVLTILKKTERDTLIGRSRIVTTVLHGIPKPDTILQEGEIIVIYGNNRSIKEFLKI</sequence>
<dbReference type="PANTHER" id="PTHR43833">
    <property type="entry name" value="POTASSIUM CHANNEL PROTEIN 2-RELATED-RELATED"/>
    <property type="match status" value="1"/>
</dbReference>
<dbReference type="Proteomes" id="UP001363035">
    <property type="component" value="Unassembled WGS sequence"/>
</dbReference>
<dbReference type="Pfam" id="PF02254">
    <property type="entry name" value="TrkA_N"/>
    <property type="match status" value="1"/>
</dbReference>
<comment type="caution">
    <text evidence="2">The sequence shown here is derived from an EMBL/GenBank/DDBJ whole genome shotgun (WGS) entry which is preliminary data.</text>
</comment>
<evidence type="ECO:0000313" key="3">
    <source>
        <dbReference type="Proteomes" id="UP001363035"/>
    </source>
</evidence>
<name>A0ABU8I2Q9_9SPHI</name>
<proteinExistence type="predicted"/>
<organism evidence="2 3">
    <name type="scientific">Sphingobacterium tenebrionis</name>
    <dbReference type="NCBI Taxonomy" id="3111775"/>
    <lineage>
        <taxon>Bacteria</taxon>
        <taxon>Pseudomonadati</taxon>
        <taxon>Bacteroidota</taxon>
        <taxon>Sphingobacteriia</taxon>
        <taxon>Sphingobacteriales</taxon>
        <taxon>Sphingobacteriaceae</taxon>
        <taxon>Sphingobacterium</taxon>
    </lineage>
</organism>
<dbReference type="Gene3D" id="3.30.70.1450">
    <property type="entry name" value="Regulator of K+ conductance, C-terminal domain"/>
    <property type="match status" value="1"/>
</dbReference>
<dbReference type="InterPro" id="IPR003148">
    <property type="entry name" value="RCK_N"/>
</dbReference>
<feature type="domain" description="RCK N-terminal" evidence="1">
    <location>
        <begin position="1"/>
        <end position="117"/>
    </location>
</feature>
<dbReference type="Pfam" id="PF02080">
    <property type="entry name" value="TrkA_C"/>
    <property type="match status" value="1"/>
</dbReference>
<keyword evidence="3" id="KW-1185">Reference proteome</keyword>
<dbReference type="EMBL" id="JAYLLN010000003">
    <property type="protein sequence ID" value="MEI5983736.1"/>
    <property type="molecule type" value="Genomic_DNA"/>
</dbReference>
<dbReference type="SUPFAM" id="SSF116726">
    <property type="entry name" value="TrkA C-terminal domain-like"/>
    <property type="match status" value="1"/>
</dbReference>
<dbReference type="Gene3D" id="3.40.50.720">
    <property type="entry name" value="NAD(P)-binding Rossmann-like Domain"/>
    <property type="match status" value="1"/>
</dbReference>
<dbReference type="PROSITE" id="PS51201">
    <property type="entry name" value="RCK_N"/>
    <property type="match status" value="1"/>
</dbReference>
<accession>A0ABU8I2Q9</accession>
<protein>
    <submittedName>
        <fullName evidence="2">TrkA family potassium uptake protein</fullName>
    </submittedName>
</protein>
<evidence type="ECO:0000259" key="1">
    <source>
        <dbReference type="PROSITE" id="PS51201"/>
    </source>
</evidence>
<dbReference type="InterPro" id="IPR006037">
    <property type="entry name" value="RCK_C"/>
</dbReference>
<dbReference type="InterPro" id="IPR050721">
    <property type="entry name" value="Trk_Ktr_HKT_K-transport"/>
</dbReference>
<dbReference type="InterPro" id="IPR036291">
    <property type="entry name" value="NAD(P)-bd_dom_sf"/>
</dbReference>